<sequence>MKNWQTHIEQAEQSCRKSGERLTKKRKQVLSVLLQADKAVSAYELIELYSEHYQQTLAPMSAYRILDFLASVHLAHRLNIANKYVACAYIGCEHSHELPQFIVCQQCQRVDELSACSTNLAALIDEIKQTGYQLNSPQIELTGTCQACAIKSEKQSDKAQCKEEATCAEKQVKEVVYNQPLIDNLSPTANSR</sequence>
<comment type="caution">
    <text evidence="8">The sequence shown here is derived from an EMBL/GenBank/DDBJ whole genome shotgun (WGS) entry which is preliminary data.</text>
</comment>
<comment type="cofactor">
    <cofactor evidence="7">
        <name>Zn(2+)</name>
        <dbReference type="ChEBI" id="CHEBI:29105"/>
    </cofactor>
    <text evidence="7">Binds 1 zinc ion per subunit.</text>
</comment>
<evidence type="ECO:0000313" key="9">
    <source>
        <dbReference type="Proteomes" id="UP000256899"/>
    </source>
</evidence>
<dbReference type="InterPro" id="IPR043135">
    <property type="entry name" value="Fur_C"/>
</dbReference>
<dbReference type="PANTHER" id="PTHR33202">
    <property type="entry name" value="ZINC UPTAKE REGULATION PROTEIN"/>
    <property type="match status" value="1"/>
</dbReference>
<feature type="binding site" evidence="7">
    <location>
        <position position="104"/>
    </location>
    <ligand>
        <name>Zn(2+)</name>
        <dbReference type="ChEBI" id="CHEBI:29105"/>
    </ligand>
</feature>
<feature type="binding site" evidence="7">
    <location>
        <position position="107"/>
    </location>
    <ligand>
        <name>Zn(2+)</name>
        <dbReference type="ChEBI" id="CHEBI:29105"/>
    </ligand>
</feature>
<keyword evidence="4" id="KW-0805">Transcription regulation</keyword>
<dbReference type="Gene3D" id="1.10.10.10">
    <property type="entry name" value="Winged helix-like DNA-binding domain superfamily/Winged helix DNA-binding domain"/>
    <property type="match status" value="1"/>
</dbReference>
<organism evidence="8 9">
    <name type="scientific">Thalassotalea euphylliae</name>
    <dbReference type="NCBI Taxonomy" id="1655234"/>
    <lineage>
        <taxon>Bacteria</taxon>
        <taxon>Pseudomonadati</taxon>
        <taxon>Pseudomonadota</taxon>
        <taxon>Gammaproteobacteria</taxon>
        <taxon>Alteromonadales</taxon>
        <taxon>Colwelliaceae</taxon>
        <taxon>Thalassotalea</taxon>
    </lineage>
</organism>
<evidence type="ECO:0000256" key="4">
    <source>
        <dbReference type="ARBA" id="ARBA00023015"/>
    </source>
</evidence>
<dbReference type="GO" id="GO:1900376">
    <property type="term" value="P:regulation of secondary metabolite biosynthetic process"/>
    <property type="evidence" value="ECO:0007669"/>
    <property type="project" value="TreeGrafter"/>
</dbReference>
<keyword evidence="6" id="KW-0804">Transcription</keyword>
<dbReference type="Pfam" id="PF01475">
    <property type="entry name" value="FUR"/>
    <property type="match status" value="1"/>
</dbReference>
<keyword evidence="7" id="KW-0479">Metal-binding</keyword>
<keyword evidence="3 7" id="KW-0862">Zinc</keyword>
<dbReference type="PANTHER" id="PTHR33202:SF6">
    <property type="entry name" value="ZINC UPTAKE REGULATION PROTEIN"/>
    <property type="match status" value="1"/>
</dbReference>
<keyword evidence="9" id="KW-1185">Reference proteome</keyword>
<dbReference type="GO" id="GO:0003700">
    <property type="term" value="F:DNA-binding transcription factor activity"/>
    <property type="evidence" value="ECO:0007669"/>
    <property type="project" value="InterPro"/>
</dbReference>
<evidence type="ECO:0000256" key="1">
    <source>
        <dbReference type="ARBA" id="ARBA00007957"/>
    </source>
</evidence>
<accession>A0A3E0U614</accession>
<feature type="binding site" evidence="7">
    <location>
        <position position="145"/>
    </location>
    <ligand>
        <name>Zn(2+)</name>
        <dbReference type="ChEBI" id="CHEBI:29105"/>
    </ligand>
</feature>
<evidence type="ECO:0000256" key="6">
    <source>
        <dbReference type="ARBA" id="ARBA00023163"/>
    </source>
</evidence>
<dbReference type="Proteomes" id="UP000256899">
    <property type="component" value="Unassembled WGS sequence"/>
</dbReference>
<dbReference type="InterPro" id="IPR036390">
    <property type="entry name" value="WH_DNA-bd_sf"/>
</dbReference>
<dbReference type="GO" id="GO:0008270">
    <property type="term" value="F:zinc ion binding"/>
    <property type="evidence" value="ECO:0007669"/>
    <property type="project" value="TreeGrafter"/>
</dbReference>
<dbReference type="AlphaFoldDB" id="A0A3E0U614"/>
<comment type="similarity">
    <text evidence="1">Belongs to the Fur family.</text>
</comment>
<evidence type="ECO:0000256" key="2">
    <source>
        <dbReference type="ARBA" id="ARBA00022491"/>
    </source>
</evidence>
<keyword evidence="5" id="KW-0238">DNA-binding</keyword>
<dbReference type="InterPro" id="IPR036388">
    <property type="entry name" value="WH-like_DNA-bd_sf"/>
</dbReference>
<dbReference type="Gene3D" id="3.30.1490.190">
    <property type="match status" value="1"/>
</dbReference>
<dbReference type="GO" id="GO:0000976">
    <property type="term" value="F:transcription cis-regulatory region binding"/>
    <property type="evidence" value="ECO:0007669"/>
    <property type="project" value="TreeGrafter"/>
</dbReference>
<evidence type="ECO:0000313" key="8">
    <source>
        <dbReference type="EMBL" id="REL32239.1"/>
    </source>
</evidence>
<evidence type="ECO:0000256" key="3">
    <source>
        <dbReference type="ARBA" id="ARBA00022833"/>
    </source>
</evidence>
<reference evidence="9" key="1">
    <citation type="submission" date="2018-08" db="EMBL/GenBank/DDBJ databases">
        <title>Thalassotalea euphylliae genome.</title>
        <authorList>
            <person name="Summers S."/>
            <person name="Rice S.A."/>
            <person name="Freckelton M.L."/>
            <person name="Nedved B.T."/>
            <person name="Hadfield M.G."/>
        </authorList>
    </citation>
    <scope>NUCLEOTIDE SEQUENCE [LARGE SCALE GENOMIC DNA]</scope>
    <source>
        <strain evidence="9">H3</strain>
    </source>
</reference>
<name>A0A3E0U614_9GAMM</name>
<dbReference type="EMBL" id="QUOT01000001">
    <property type="protein sequence ID" value="REL32239.1"/>
    <property type="molecule type" value="Genomic_DNA"/>
</dbReference>
<dbReference type="SUPFAM" id="SSF46785">
    <property type="entry name" value="Winged helix' DNA-binding domain"/>
    <property type="match status" value="1"/>
</dbReference>
<protein>
    <submittedName>
        <fullName evidence="8">Transcriptional repressor</fullName>
    </submittedName>
</protein>
<feature type="binding site" evidence="7">
    <location>
        <position position="148"/>
    </location>
    <ligand>
        <name>Zn(2+)</name>
        <dbReference type="ChEBI" id="CHEBI:29105"/>
    </ligand>
</feature>
<evidence type="ECO:0000256" key="5">
    <source>
        <dbReference type="ARBA" id="ARBA00023125"/>
    </source>
</evidence>
<dbReference type="InterPro" id="IPR002481">
    <property type="entry name" value="FUR"/>
</dbReference>
<keyword evidence="2" id="KW-0678">Repressor</keyword>
<proteinExistence type="inferred from homology"/>
<dbReference type="GO" id="GO:0005829">
    <property type="term" value="C:cytosol"/>
    <property type="evidence" value="ECO:0007669"/>
    <property type="project" value="TreeGrafter"/>
</dbReference>
<dbReference type="RefSeq" id="WP_116017657.1">
    <property type="nucleotide sequence ID" value="NZ_QUOT01000001.1"/>
</dbReference>
<evidence type="ECO:0000256" key="7">
    <source>
        <dbReference type="PIRSR" id="PIRSR602481-1"/>
    </source>
</evidence>
<gene>
    <name evidence="8" type="ORF">DXX94_16805</name>
</gene>
<dbReference type="GO" id="GO:0045892">
    <property type="term" value="P:negative regulation of DNA-templated transcription"/>
    <property type="evidence" value="ECO:0007669"/>
    <property type="project" value="TreeGrafter"/>
</dbReference>